<dbReference type="Gene3D" id="1.10.10.1450">
    <property type="match status" value="1"/>
</dbReference>
<keyword evidence="2" id="KW-1185">Reference proteome</keyword>
<organism evidence="1 2">
    <name type="scientific">Trachymyrmex septentrionalis</name>
    <dbReference type="NCBI Taxonomy" id="34720"/>
    <lineage>
        <taxon>Eukaryota</taxon>
        <taxon>Metazoa</taxon>
        <taxon>Ecdysozoa</taxon>
        <taxon>Arthropoda</taxon>
        <taxon>Hexapoda</taxon>
        <taxon>Insecta</taxon>
        <taxon>Pterygota</taxon>
        <taxon>Neoptera</taxon>
        <taxon>Endopterygota</taxon>
        <taxon>Hymenoptera</taxon>
        <taxon>Apocrita</taxon>
        <taxon>Aculeata</taxon>
        <taxon>Formicoidea</taxon>
        <taxon>Formicidae</taxon>
        <taxon>Myrmicinae</taxon>
        <taxon>Trachymyrmex</taxon>
    </lineage>
</organism>
<evidence type="ECO:0008006" key="3">
    <source>
        <dbReference type="Google" id="ProtNLM"/>
    </source>
</evidence>
<gene>
    <name evidence="1" type="ORF">ALC56_04043</name>
</gene>
<evidence type="ECO:0000313" key="1">
    <source>
        <dbReference type="EMBL" id="KYN41536.1"/>
    </source>
</evidence>
<name>A0A151JZC9_9HYME</name>
<protein>
    <recommendedName>
        <fullName evidence="3">Mos1 transposase HTH domain-containing protein</fullName>
    </recommendedName>
</protein>
<sequence length="147" mass="17343">FFNLINITKGDVIHSFKELQLMYDKYCHVFLQKLSEILPGIHKHYICNNYLDEAYGEATLSERSCCEWFQKFKTIPKIGWIASKDEAFFRRGIKIFLTFKEFFSVNRIPLTNIIEMASDNASSFNHFNAEVEQIFSIINDVKIKKRN</sequence>
<evidence type="ECO:0000313" key="2">
    <source>
        <dbReference type="Proteomes" id="UP000078541"/>
    </source>
</evidence>
<feature type="non-terminal residue" evidence="1">
    <location>
        <position position="1"/>
    </location>
</feature>
<proteinExistence type="predicted"/>
<accession>A0A151JZC9</accession>
<dbReference type="AlphaFoldDB" id="A0A151JZC9"/>
<dbReference type="EMBL" id="KQ981458">
    <property type="protein sequence ID" value="KYN41536.1"/>
    <property type="molecule type" value="Genomic_DNA"/>
</dbReference>
<reference evidence="1 2" key="1">
    <citation type="submission" date="2016-03" db="EMBL/GenBank/DDBJ databases">
        <title>Trachymyrmex septentrionalis WGS genome.</title>
        <authorList>
            <person name="Nygaard S."/>
            <person name="Hu H."/>
            <person name="Boomsma J."/>
            <person name="Zhang G."/>
        </authorList>
    </citation>
    <scope>NUCLEOTIDE SEQUENCE [LARGE SCALE GENOMIC DNA]</scope>
    <source>
        <strain evidence="1">Tsep2-gDNA-1</strain>
        <tissue evidence="1">Whole body</tissue>
    </source>
</reference>
<dbReference type="Proteomes" id="UP000078541">
    <property type="component" value="Unassembled WGS sequence"/>
</dbReference>